<feature type="domain" description="Aminotransferase class I/classII large" evidence="8">
    <location>
        <begin position="25"/>
        <end position="346"/>
    </location>
</feature>
<name>A0ABT2Z2P3_9RHOB</name>
<sequence length="358" mass="37188">MIPPVPYVAAMAPYALADLGAPGTVSLAQNESAFGPSPKAVAAGQAALAGAALYPDPDWSVLRAAISEVHGLAPARILCGAGSMELIGCLIRAFAGPGDEVLGTDYGYLFVATACLQAGASYVKAVEPDFTVSVDALLAEVSPRTRIVFLCAPGNPTGTRMPNAEIVRLRDGLPGDVLLVVDQAYGEFDDQDPAPVFALAGRGDTVVLRTFSKAYALAGARVGWGLFPEAIGHETRKLLNPNNVSAVSQTMAAAAMRDQAHMRAIAAQTAAIRDPFAARLVAAGYPIPASHTNFVLIPFASAEAANGADRRLRASGLLLRGMAGYGLPQCLRATIAAPEHMARAAEILATFKEDGHDR</sequence>
<dbReference type="Pfam" id="PF00155">
    <property type="entry name" value="Aminotran_1_2"/>
    <property type="match status" value="1"/>
</dbReference>
<gene>
    <name evidence="9" type="ORF">OE647_11600</name>
</gene>
<protein>
    <submittedName>
        <fullName evidence="9">Aminotransferase class I/II-fold pyridoxal phosphate-dependent enzyme</fullName>
    </submittedName>
</protein>
<keyword evidence="10" id="KW-1185">Reference proteome</keyword>
<evidence type="ECO:0000256" key="1">
    <source>
        <dbReference type="ARBA" id="ARBA00001933"/>
    </source>
</evidence>
<comment type="pathway">
    <text evidence="6">Amino-acid biosynthesis.</text>
</comment>
<dbReference type="CDD" id="cd00609">
    <property type="entry name" value="AAT_like"/>
    <property type="match status" value="1"/>
</dbReference>
<comment type="cofactor">
    <cofactor evidence="1 7">
        <name>pyridoxal 5'-phosphate</name>
        <dbReference type="ChEBI" id="CHEBI:597326"/>
    </cofactor>
</comment>
<evidence type="ECO:0000256" key="6">
    <source>
        <dbReference type="ARBA" id="ARBA00029440"/>
    </source>
</evidence>
<evidence type="ECO:0000256" key="7">
    <source>
        <dbReference type="RuleBase" id="RU003693"/>
    </source>
</evidence>
<evidence type="ECO:0000313" key="10">
    <source>
        <dbReference type="Proteomes" id="UP001652503"/>
    </source>
</evidence>
<dbReference type="InterPro" id="IPR015424">
    <property type="entry name" value="PyrdxlP-dep_Trfase"/>
</dbReference>
<dbReference type="RefSeq" id="WP_263721891.1">
    <property type="nucleotide sequence ID" value="NZ_JAOWLA010000010.1"/>
</dbReference>
<dbReference type="InterPro" id="IPR001917">
    <property type="entry name" value="Aminotrans_II_pyridoxalP_BS"/>
</dbReference>
<comment type="similarity">
    <text evidence="2">Belongs to the class-II pyridoxal-phosphate-dependent aminotransferase family. Histidinol-phosphate aminotransferase subfamily.</text>
</comment>
<evidence type="ECO:0000256" key="3">
    <source>
        <dbReference type="ARBA" id="ARBA00022576"/>
    </source>
</evidence>
<evidence type="ECO:0000313" key="9">
    <source>
        <dbReference type="EMBL" id="MCV2865370.1"/>
    </source>
</evidence>
<evidence type="ECO:0000256" key="2">
    <source>
        <dbReference type="ARBA" id="ARBA00007970"/>
    </source>
</evidence>
<dbReference type="InterPro" id="IPR050106">
    <property type="entry name" value="HistidinolP_aminotransfase"/>
</dbReference>
<dbReference type="SUPFAM" id="SSF53383">
    <property type="entry name" value="PLP-dependent transferases"/>
    <property type="match status" value="1"/>
</dbReference>
<dbReference type="InterPro" id="IPR004839">
    <property type="entry name" value="Aminotransferase_I/II_large"/>
</dbReference>
<evidence type="ECO:0000256" key="5">
    <source>
        <dbReference type="ARBA" id="ARBA00022898"/>
    </source>
</evidence>
<keyword evidence="4" id="KW-0808">Transferase</keyword>
<evidence type="ECO:0000256" key="4">
    <source>
        <dbReference type="ARBA" id="ARBA00022679"/>
    </source>
</evidence>
<keyword evidence="3 9" id="KW-0032">Aminotransferase</keyword>
<dbReference type="InterPro" id="IPR015422">
    <property type="entry name" value="PyrdxlP-dep_Trfase_small"/>
</dbReference>
<dbReference type="GO" id="GO:0008483">
    <property type="term" value="F:transaminase activity"/>
    <property type="evidence" value="ECO:0007669"/>
    <property type="project" value="UniProtKB-KW"/>
</dbReference>
<evidence type="ECO:0000259" key="8">
    <source>
        <dbReference type="Pfam" id="PF00155"/>
    </source>
</evidence>
<reference evidence="9 10" key="1">
    <citation type="submission" date="2022-10" db="EMBL/GenBank/DDBJ databases">
        <title>Defluviimonas sp. nov., isolated from ocean surface water.</title>
        <authorList>
            <person name="He W."/>
            <person name="Wang L."/>
            <person name="Zhang D.-F."/>
        </authorList>
    </citation>
    <scope>NUCLEOTIDE SEQUENCE [LARGE SCALE GENOMIC DNA]</scope>
    <source>
        <strain evidence="9 10">WL0075</strain>
    </source>
</reference>
<dbReference type="PROSITE" id="PS00599">
    <property type="entry name" value="AA_TRANSFER_CLASS_2"/>
    <property type="match status" value="1"/>
</dbReference>
<comment type="caution">
    <text evidence="9">The sequence shown here is derived from an EMBL/GenBank/DDBJ whole genome shotgun (WGS) entry which is preliminary data.</text>
</comment>
<dbReference type="PANTHER" id="PTHR43643:SF3">
    <property type="entry name" value="HISTIDINOL-PHOSPHATE AMINOTRANSFERASE"/>
    <property type="match status" value="1"/>
</dbReference>
<keyword evidence="5 7" id="KW-0663">Pyridoxal phosphate</keyword>
<proteinExistence type="inferred from homology"/>
<organism evidence="9 10">
    <name type="scientific">Albidovulum sediminicola</name>
    <dbReference type="NCBI Taxonomy" id="2984331"/>
    <lineage>
        <taxon>Bacteria</taxon>
        <taxon>Pseudomonadati</taxon>
        <taxon>Pseudomonadota</taxon>
        <taxon>Alphaproteobacteria</taxon>
        <taxon>Rhodobacterales</taxon>
        <taxon>Paracoccaceae</taxon>
        <taxon>Albidovulum</taxon>
    </lineage>
</organism>
<dbReference type="Gene3D" id="3.40.640.10">
    <property type="entry name" value="Type I PLP-dependent aspartate aminotransferase-like (Major domain)"/>
    <property type="match status" value="1"/>
</dbReference>
<dbReference type="EMBL" id="JAOWLA010000010">
    <property type="protein sequence ID" value="MCV2865370.1"/>
    <property type="molecule type" value="Genomic_DNA"/>
</dbReference>
<dbReference type="Proteomes" id="UP001652503">
    <property type="component" value="Unassembled WGS sequence"/>
</dbReference>
<dbReference type="PANTHER" id="PTHR43643">
    <property type="entry name" value="HISTIDINOL-PHOSPHATE AMINOTRANSFERASE 2"/>
    <property type="match status" value="1"/>
</dbReference>
<dbReference type="Gene3D" id="3.90.1150.10">
    <property type="entry name" value="Aspartate Aminotransferase, domain 1"/>
    <property type="match status" value="1"/>
</dbReference>
<accession>A0ABT2Z2P3</accession>
<dbReference type="InterPro" id="IPR015421">
    <property type="entry name" value="PyrdxlP-dep_Trfase_major"/>
</dbReference>